<organism evidence="1">
    <name type="scientific">Glycine soja</name>
    <name type="common">Wild soybean</name>
    <dbReference type="NCBI Taxonomy" id="3848"/>
    <lineage>
        <taxon>Eukaryota</taxon>
        <taxon>Viridiplantae</taxon>
        <taxon>Streptophyta</taxon>
        <taxon>Embryophyta</taxon>
        <taxon>Tracheophyta</taxon>
        <taxon>Spermatophyta</taxon>
        <taxon>Magnoliopsida</taxon>
        <taxon>eudicotyledons</taxon>
        <taxon>Gunneridae</taxon>
        <taxon>Pentapetalae</taxon>
        <taxon>rosids</taxon>
        <taxon>fabids</taxon>
        <taxon>Fabales</taxon>
        <taxon>Fabaceae</taxon>
        <taxon>Papilionoideae</taxon>
        <taxon>50 kb inversion clade</taxon>
        <taxon>NPAAA clade</taxon>
        <taxon>indigoferoid/millettioid clade</taxon>
        <taxon>Phaseoleae</taxon>
        <taxon>Glycine</taxon>
        <taxon>Glycine subgen. Soja</taxon>
    </lineage>
</organism>
<evidence type="ECO:0008006" key="2">
    <source>
        <dbReference type="Google" id="ProtNLM"/>
    </source>
</evidence>
<dbReference type="EMBL" id="KN653480">
    <property type="protein sequence ID" value="KHN27174.1"/>
    <property type="molecule type" value="Genomic_DNA"/>
</dbReference>
<dbReference type="AlphaFoldDB" id="A0A0B2R4Q1"/>
<name>A0A0B2R4Q1_GLYSO</name>
<protein>
    <recommendedName>
        <fullName evidence="2">Transposon TX1 149 kDa protein</fullName>
    </recommendedName>
</protein>
<feature type="non-terminal residue" evidence="1">
    <location>
        <position position="97"/>
    </location>
</feature>
<dbReference type="Proteomes" id="UP000053555">
    <property type="component" value="Unassembled WGS sequence"/>
</dbReference>
<feature type="non-terminal residue" evidence="1">
    <location>
        <position position="1"/>
    </location>
</feature>
<reference evidence="1" key="1">
    <citation type="submission" date="2014-07" db="EMBL/GenBank/DDBJ databases">
        <title>Identification of a novel salt tolerance gene in wild soybean by whole-genome sequencing.</title>
        <authorList>
            <person name="Lam H.-M."/>
            <person name="Qi X."/>
            <person name="Li M.-W."/>
            <person name="Liu X."/>
            <person name="Xie M."/>
            <person name="Ni M."/>
            <person name="Xu X."/>
        </authorList>
    </citation>
    <scope>NUCLEOTIDE SEQUENCE [LARGE SCALE GENOMIC DNA]</scope>
    <source>
        <tissue evidence="1">Root</tissue>
    </source>
</reference>
<sequence>NALRGMQIGDTWVENPNIIKAEILQHFQNRFNEPLLNRPNLDGVAFKSLTSIQRDIMIEPFKEEEISCAVWACGNDKSSGPDGFNFRFIKQFWKELK</sequence>
<accession>A0A0B2R4Q1</accession>
<proteinExistence type="predicted"/>
<gene>
    <name evidence="1" type="ORF">glysoja_025458</name>
</gene>
<evidence type="ECO:0000313" key="1">
    <source>
        <dbReference type="EMBL" id="KHN27174.1"/>
    </source>
</evidence>